<name>A0ABS5E593_9PROT</name>
<keyword evidence="1" id="KW-1133">Transmembrane helix</keyword>
<dbReference type="EMBL" id="JAGRQH010000001">
    <property type="protein sequence ID" value="MBR0558976.1"/>
    <property type="molecule type" value="Genomic_DNA"/>
</dbReference>
<keyword evidence="3" id="KW-1185">Reference proteome</keyword>
<proteinExistence type="predicted"/>
<reference evidence="2 3" key="1">
    <citation type="submission" date="2021-04" db="EMBL/GenBank/DDBJ databases">
        <title>The complete genome sequence of Neokomagataea sp. TBRC 2177.</title>
        <authorList>
            <person name="Charoenyingcharoen P."/>
            <person name="Yukphan P."/>
        </authorList>
    </citation>
    <scope>NUCLEOTIDE SEQUENCE [LARGE SCALE GENOMIC DNA]</scope>
    <source>
        <strain evidence="2 3">TBRC 2177</strain>
    </source>
</reference>
<comment type="caution">
    <text evidence="2">The sequence shown here is derived from an EMBL/GenBank/DDBJ whole genome shotgun (WGS) entry which is preliminary data.</text>
</comment>
<protein>
    <submittedName>
        <fullName evidence="2">Uncharacterized protein</fullName>
    </submittedName>
</protein>
<accession>A0ABS5E593</accession>
<keyword evidence="1" id="KW-0472">Membrane</keyword>
<evidence type="ECO:0000256" key="1">
    <source>
        <dbReference type="SAM" id="Phobius"/>
    </source>
</evidence>
<organism evidence="2 3">
    <name type="scientific">Neokomagataea anthophila</name>
    <dbReference type="NCBI Taxonomy" id="2826925"/>
    <lineage>
        <taxon>Bacteria</taxon>
        <taxon>Pseudomonadati</taxon>
        <taxon>Pseudomonadota</taxon>
        <taxon>Alphaproteobacteria</taxon>
        <taxon>Acetobacterales</taxon>
        <taxon>Acetobacteraceae</taxon>
        <taxon>Neokomagataea</taxon>
    </lineage>
</organism>
<evidence type="ECO:0000313" key="2">
    <source>
        <dbReference type="EMBL" id="MBR0558976.1"/>
    </source>
</evidence>
<sequence length="75" mass="8057">MTVNLIVLASVVVLIMGAGILLYRAGGRGRQAQTAQQDIQAIQNENIALQRMAQARVDAPRSRDELLAALDRGDA</sequence>
<feature type="transmembrane region" description="Helical" evidence="1">
    <location>
        <begin position="6"/>
        <end position="23"/>
    </location>
</feature>
<keyword evidence="1" id="KW-0812">Transmembrane</keyword>
<dbReference type="Proteomes" id="UP000677812">
    <property type="component" value="Unassembled WGS sequence"/>
</dbReference>
<evidence type="ECO:0000313" key="3">
    <source>
        <dbReference type="Proteomes" id="UP000677812"/>
    </source>
</evidence>
<gene>
    <name evidence="2" type="ORF">KB213_02725</name>
</gene>
<dbReference type="RefSeq" id="WP_211680509.1">
    <property type="nucleotide sequence ID" value="NZ_JAGRQH010000001.1"/>
</dbReference>